<dbReference type="Gramene" id="KCW59759">
    <property type="protein sequence ID" value="KCW59759"/>
    <property type="gene ID" value="EUGRSUZ_H02506"/>
</dbReference>
<dbReference type="InParanoid" id="A0A059B150"/>
<gene>
    <name evidence="1" type="ORF">EUGRSUZ_H02506</name>
</gene>
<sequence length="93" mass="10389">MDHNLLWGKDCRGVFPEESEHRCNHLVMVDMEEETLLVDGVLVASYSGDPLQGTVAARGQLIELEMRAVPSFMANNLSDYRGTLFAVQLYDGD</sequence>
<dbReference type="EMBL" id="KK198760">
    <property type="protein sequence ID" value="KCW59759.1"/>
    <property type="molecule type" value="Genomic_DNA"/>
</dbReference>
<name>A0A059B150_EUCGR</name>
<reference evidence="1" key="1">
    <citation type="submission" date="2013-07" db="EMBL/GenBank/DDBJ databases">
        <title>The genome of Eucalyptus grandis.</title>
        <authorList>
            <person name="Schmutz J."/>
            <person name="Hayes R."/>
            <person name="Myburg A."/>
            <person name="Tuskan G."/>
            <person name="Grattapaglia D."/>
            <person name="Rokhsar D.S."/>
        </authorList>
    </citation>
    <scope>NUCLEOTIDE SEQUENCE</scope>
    <source>
        <tissue evidence="1">Leaf extractions</tissue>
    </source>
</reference>
<evidence type="ECO:0000313" key="1">
    <source>
        <dbReference type="EMBL" id="KCW59759.1"/>
    </source>
</evidence>
<accession>A0A059B150</accession>
<protein>
    <submittedName>
        <fullName evidence="1">Uncharacterized protein</fullName>
    </submittedName>
</protein>
<proteinExistence type="predicted"/>
<organism evidence="1">
    <name type="scientific">Eucalyptus grandis</name>
    <name type="common">Flooded gum</name>
    <dbReference type="NCBI Taxonomy" id="71139"/>
    <lineage>
        <taxon>Eukaryota</taxon>
        <taxon>Viridiplantae</taxon>
        <taxon>Streptophyta</taxon>
        <taxon>Embryophyta</taxon>
        <taxon>Tracheophyta</taxon>
        <taxon>Spermatophyta</taxon>
        <taxon>Magnoliopsida</taxon>
        <taxon>eudicotyledons</taxon>
        <taxon>Gunneridae</taxon>
        <taxon>Pentapetalae</taxon>
        <taxon>rosids</taxon>
        <taxon>malvids</taxon>
        <taxon>Myrtales</taxon>
        <taxon>Myrtaceae</taxon>
        <taxon>Myrtoideae</taxon>
        <taxon>Eucalypteae</taxon>
        <taxon>Eucalyptus</taxon>
    </lineage>
</organism>
<dbReference type="AlphaFoldDB" id="A0A059B150"/>